<evidence type="ECO:0000313" key="4">
    <source>
        <dbReference type="Proteomes" id="UP000196365"/>
    </source>
</evidence>
<dbReference type="PIRSF" id="PIRSF003230">
    <property type="entry name" value="YbgC"/>
    <property type="match status" value="1"/>
</dbReference>
<organism evidence="3 4">
    <name type="scientific">Garciella nitratireducens DSM 15102</name>
    <dbReference type="NCBI Taxonomy" id="1121911"/>
    <lineage>
        <taxon>Bacteria</taxon>
        <taxon>Bacillati</taxon>
        <taxon>Bacillota</taxon>
        <taxon>Clostridia</taxon>
        <taxon>Eubacteriales</taxon>
        <taxon>Eubacteriaceae</taxon>
        <taxon>Garciella</taxon>
    </lineage>
</organism>
<evidence type="ECO:0000313" key="3">
    <source>
        <dbReference type="EMBL" id="SJZ82136.1"/>
    </source>
</evidence>
<dbReference type="CDD" id="cd00586">
    <property type="entry name" value="4HBT"/>
    <property type="match status" value="1"/>
</dbReference>
<dbReference type="Proteomes" id="UP000196365">
    <property type="component" value="Unassembled WGS sequence"/>
</dbReference>
<dbReference type="InterPro" id="IPR029069">
    <property type="entry name" value="HotDog_dom_sf"/>
</dbReference>
<keyword evidence="4" id="KW-1185">Reference proteome</keyword>
<dbReference type="RefSeq" id="WP_087679174.1">
    <property type="nucleotide sequence ID" value="NZ_FUWV01000012.1"/>
</dbReference>
<dbReference type="PANTHER" id="PTHR31793">
    <property type="entry name" value="4-HYDROXYBENZOYL-COA THIOESTERASE FAMILY MEMBER"/>
    <property type="match status" value="1"/>
</dbReference>
<dbReference type="Gene3D" id="3.10.129.10">
    <property type="entry name" value="Hotdog Thioesterase"/>
    <property type="match status" value="1"/>
</dbReference>
<dbReference type="NCBIfam" id="TIGR00051">
    <property type="entry name" value="YbgC/FadM family acyl-CoA thioesterase"/>
    <property type="match status" value="1"/>
</dbReference>
<dbReference type="Pfam" id="PF13279">
    <property type="entry name" value="4HBT_2"/>
    <property type="match status" value="1"/>
</dbReference>
<comment type="similarity">
    <text evidence="1">Belongs to the 4-hydroxybenzoyl-CoA thioesterase family.</text>
</comment>
<dbReference type="EMBL" id="FUWV01000012">
    <property type="protein sequence ID" value="SJZ82136.1"/>
    <property type="molecule type" value="Genomic_DNA"/>
</dbReference>
<evidence type="ECO:0000256" key="2">
    <source>
        <dbReference type="ARBA" id="ARBA00022801"/>
    </source>
</evidence>
<keyword evidence="2 3" id="KW-0378">Hydrolase</keyword>
<dbReference type="InterPro" id="IPR008272">
    <property type="entry name" value="HB-CoA_thioesterase_AS"/>
</dbReference>
<dbReference type="InterPro" id="IPR006684">
    <property type="entry name" value="YbgC/YbaW"/>
</dbReference>
<dbReference type="OrthoDB" id="9800856at2"/>
<dbReference type="PROSITE" id="PS01328">
    <property type="entry name" value="4HBCOA_THIOESTERASE"/>
    <property type="match status" value="1"/>
</dbReference>
<dbReference type="PANTHER" id="PTHR31793:SF27">
    <property type="entry name" value="NOVEL THIOESTERASE SUPERFAMILY DOMAIN AND SAPOSIN A-TYPE DOMAIN CONTAINING PROTEIN (0610012H03RIK)"/>
    <property type="match status" value="1"/>
</dbReference>
<reference evidence="3 4" key="1">
    <citation type="submission" date="2017-02" db="EMBL/GenBank/DDBJ databases">
        <authorList>
            <person name="Peterson S.W."/>
        </authorList>
    </citation>
    <scope>NUCLEOTIDE SEQUENCE [LARGE SCALE GENOMIC DNA]</scope>
    <source>
        <strain evidence="3 4">DSM 15102</strain>
    </source>
</reference>
<protein>
    <submittedName>
        <fullName evidence="3">Acyl-CoA thioester hydrolase</fullName>
    </submittedName>
</protein>
<dbReference type="SUPFAM" id="SSF54637">
    <property type="entry name" value="Thioesterase/thiol ester dehydrase-isomerase"/>
    <property type="match status" value="1"/>
</dbReference>
<proteinExistence type="inferred from homology"/>
<name>A0A1T4NSX1_9FIRM</name>
<evidence type="ECO:0000256" key="1">
    <source>
        <dbReference type="ARBA" id="ARBA00005953"/>
    </source>
</evidence>
<dbReference type="AlphaFoldDB" id="A0A1T4NSX1"/>
<accession>A0A1T4NSX1</accession>
<dbReference type="GO" id="GO:0047617">
    <property type="term" value="F:fatty acyl-CoA hydrolase activity"/>
    <property type="evidence" value="ECO:0007669"/>
    <property type="project" value="TreeGrafter"/>
</dbReference>
<sequence length="138" mass="16540">MKIVDTVIRVRYAETDQMGIVYHSNYIIWFEIGRTDWFRKIGQDYKSLEEKNILLPVIGVNCQYKKSALYDDLVIIRTYLKELKGVRLTFHYEVLREKDRELLAEGESQHAFVDRNQKPIALKKKFPEIWEMLKNNLE</sequence>
<dbReference type="InterPro" id="IPR050563">
    <property type="entry name" value="4-hydroxybenzoyl-CoA_TE"/>
</dbReference>
<gene>
    <name evidence="3" type="ORF">SAMN02745973_01795</name>
</gene>